<reference evidence="4" key="1">
    <citation type="submission" date="2016-10" db="EMBL/GenBank/DDBJ databases">
        <authorList>
            <person name="Varghese N."/>
            <person name="Submissions S."/>
        </authorList>
    </citation>
    <scope>NUCLEOTIDE SEQUENCE [LARGE SCALE GENOMIC DNA]</scope>
    <source>
        <strain evidence="4">CGMCC 1.12397</strain>
    </source>
</reference>
<dbReference type="RefSeq" id="WP_175454336.1">
    <property type="nucleotide sequence ID" value="NZ_FNKQ01000001.1"/>
</dbReference>
<evidence type="ECO:0000256" key="1">
    <source>
        <dbReference type="SAM" id="MobiDB-lite"/>
    </source>
</evidence>
<proteinExistence type="predicted"/>
<accession>A0A1H0XR50</accession>
<feature type="domain" description="Halobacterial output" evidence="2">
    <location>
        <begin position="23"/>
        <end position="94"/>
    </location>
</feature>
<evidence type="ECO:0000259" key="2">
    <source>
        <dbReference type="Pfam" id="PF18545"/>
    </source>
</evidence>
<dbReference type="AlphaFoldDB" id="A0A1H0XR50"/>
<sequence>MSSHSPSGGRSSDEDSGRYFSRDDPVCLRVVEAVAAFRGVDPLELEPLAERIDADALNALFSPVGDGTIDGGSVTFRYGGARVTVTSRGDIDVVEAERAGRRE</sequence>
<dbReference type="Proteomes" id="UP000199289">
    <property type="component" value="Unassembled WGS sequence"/>
</dbReference>
<name>A0A1H0XR50_9EURY</name>
<dbReference type="EMBL" id="FNKQ01000001">
    <property type="protein sequence ID" value="SDQ05251.1"/>
    <property type="molecule type" value="Genomic_DNA"/>
</dbReference>
<dbReference type="OrthoDB" id="271604at2157"/>
<dbReference type="InterPro" id="IPR040624">
    <property type="entry name" value="HalOD1"/>
</dbReference>
<evidence type="ECO:0000313" key="3">
    <source>
        <dbReference type="EMBL" id="SDQ05251.1"/>
    </source>
</evidence>
<protein>
    <recommendedName>
        <fullName evidence="2">Halobacterial output domain-containing protein</fullName>
    </recommendedName>
</protein>
<evidence type="ECO:0000313" key="4">
    <source>
        <dbReference type="Proteomes" id="UP000199289"/>
    </source>
</evidence>
<feature type="compositionally biased region" description="Low complexity" evidence="1">
    <location>
        <begin position="1"/>
        <end position="10"/>
    </location>
</feature>
<dbReference type="Pfam" id="PF18545">
    <property type="entry name" value="HalOD1"/>
    <property type="match status" value="1"/>
</dbReference>
<feature type="compositionally biased region" description="Basic and acidic residues" evidence="1">
    <location>
        <begin position="11"/>
        <end position="20"/>
    </location>
</feature>
<gene>
    <name evidence="3" type="ORF">SAMN05216278_0108</name>
</gene>
<organism evidence="3 4">
    <name type="scientific">Halopelagius longus</name>
    <dbReference type="NCBI Taxonomy" id="1236180"/>
    <lineage>
        <taxon>Archaea</taxon>
        <taxon>Methanobacteriati</taxon>
        <taxon>Methanobacteriota</taxon>
        <taxon>Stenosarchaea group</taxon>
        <taxon>Halobacteria</taxon>
        <taxon>Halobacteriales</taxon>
        <taxon>Haloferacaceae</taxon>
    </lineage>
</organism>
<feature type="region of interest" description="Disordered" evidence="1">
    <location>
        <begin position="1"/>
        <end position="20"/>
    </location>
</feature>